<dbReference type="GO" id="GO:0008270">
    <property type="term" value="F:zinc ion binding"/>
    <property type="evidence" value="ECO:0007669"/>
    <property type="project" value="UniProtKB-KW"/>
</dbReference>
<dbReference type="CDD" id="cd10507">
    <property type="entry name" value="Zn-ribbon_RPA12"/>
    <property type="match status" value="1"/>
</dbReference>
<dbReference type="PANTHER" id="PTHR11239:SF14">
    <property type="entry name" value="DNA-DIRECTED RNA POLYMERASE I SUBUNIT RPA12"/>
    <property type="match status" value="1"/>
</dbReference>
<evidence type="ECO:0000256" key="4">
    <source>
        <dbReference type="ARBA" id="ARBA00022723"/>
    </source>
</evidence>
<evidence type="ECO:0000256" key="5">
    <source>
        <dbReference type="ARBA" id="ARBA00022771"/>
    </source>
</evidence>
<dbReference type="InterPro" id="IPR001222">
    <property type="entry name" value="Znf_TFIIS"/>
</dbReference>
<keyword evidence="5 10" id="KW-0863">Zinc-finger</keyword>
<keyword evidence="7" id="KW-0539">Nucleus</keyword>
<name>A0A7R8VTC1_TIMDO</name>
<evidence type="ECO:0000256" key="11">
    <source>
        <dbReference type="SAM" id="MobiDB-lite"/>
    </source>
</evidence>
<evidence type="ECO:0000256" key="6">
    <source>
        <dbReference type="ARBA" id="ARBA00022833"/>
    </source>
</evidence>
<evidence type="ECO:0000256" key="8">
    <source>
        <dbReference type="ARBA" id="ARBA00031781"/>
    </source>
</evidence>
<evidence type="ECO:0000256" key="7">
    <source>
        <dbReference type="ARBA" id="ARBA00023242"/>
    </source>
</evidence>
<gene>
    <name evidence="13" type="ORF">TDIB3V08_LOCUS9950</name>
</gene>
<evidence type="ECO:0000256" key="3">
    <source>
        <dbReference type="ARBA" id="ARBA00022478"/>
    </source>
</evidence>
<dbReference type="Gene3D" id="2.20.25.10">
    <property type="match status" value="1"/>
</dbReference>
<evidence type="ECO:0000256" key="9">
    <source>
        <dbReference type="ARBA" id="ARBA00044497"/>
    </source>
</evidence>
<dbReference type="GO" id="GO:0006363">
    <property type="term" value="P:termination of RNA polymerase I transcription"/>
    <property type="evidence" value="ECO:0007669"/>
    <property type="project" value="TreeGrafter"/>
</dbReference>
<evidence type="ECO:0000256" key="10">
    <source>
        <dbReference type="PROSITE-ProRule" id="PRU00472"/>
    </source>
</evidence>
<keyword evidence="3" id="KW-0240">DNA-directed RNA polymerase</keyword>
<dbReference type="SMART" id="SM00440">
    <property type="entry name" value="ZnF_C2C2"/>
    <property type="match status" value="1"/>
</dbReference>
<keyword evidence="4" id="KW-0479">Metal-binding</keyword>
<keyword evidence="3" id="KW-0804">Transcription</keyword>
<dbReference type="GO" id="GO:0003899">
    <property type="term" value="F:DNA-directed RNA polymerase activity"/>
    <property type="evidence" value="ECO:0007669"/>
    <property type="project" value="InterPro"/>
</dbReference>
<feature type="region of interest" description="Disordered" evidence="11">
    <location>
        <begin position="23"/>
        <end position="44"/>
    </location>
</feature>
<evidence type="ECO:0000256" key="2">
    <source>
        <dbReference type="ARBA" id="ARBA00018784"/>
    </source>
</evidence>
<keyword evidence="6" id="KW-0862">Zinc</keyword>
<dbReference type="PROSITE" id="PS51133">
    <property type="entry name" value="ZF_TFIIS_2"/>
    <property type="match status" value="1"/>
</dbReference>
<organism evidence="13">
    <name type="scientific">Timema douglasi</name>
    <name type="common">Walking stick</name>
    <dbReference type="NCBI Taxonomy" id="61478"/>
    <lineage>
        <taxon>Eukaryota</taxon>
        <taxon>Metazoa</taxon>
        <taxon>Ecdysozoa</taxon>
        <taxon>Arthropoda</taxon>
        <taxon>Hexapoda</taxon>
        <taxon>Insecta</taxon>
        <taxon>Pterygota</taxon>
        <taxon>Neoptera</taxon>
        <taxon>Polyneoptera</taxon>
        <taxon>Phasmatodea</taxon>
        <taxon>Timematodea</taxon>
        <taxon>Timematoidea</taxon>
        <taxon>Timematidae</taxon>
        <taxon>Timema</taxon>
    </lineage>
</organism>
<dbReference type="InterPro" id="IPR012164">
    <property type="entry name" value="Rpa12/Rpb9/Rpc10/TFS"/>
</dbReference>
<dbReference type="AlphaFoldDB" id="A0A7R8VTC1"/>
<dbReference type="EMBL" id="OA571137">
    <property type="protein sequence ID" value="CAD7203785.1"/>
    <property type="molecule type" value="Genomic_DNA"/>
</dbReference>
<reference evidence="13" key="1">
    <citation type="submission" date="2020-11" db="EMBL/GenBank/DDBJ databases">
        <authorList>
            <person name="Tran Van P."/>
        </authorList>
    </citation>
    <scope>NUCLEOTIDE SEQUENCE</scope>
</reference>
<proteinExistence type="predicted"/>
<dbReference type="SUPFAM" id="SSF57783">
    <property type="entry name" value="Zinc beta-ribbon"/>
    <property type="match status" value="1"/>
</dbReference>
<feature type="compositionally biased region" description="Basic and acidic residues" evidence="11">
    <location>
        <begin position="35"/>
        <end position="44"/>
    </location>
</feature>
<evidence type="ECO:0000259" key="12">
    <source>
        <dbReference type="PROSITE" id="PS51133"/>
    </source>
</evidence>
<sequence length="241" mass="26662">MPHLTVVVFGEMRTHYVINFNSSSQVKSKKRHSRGKQEEPEGPVVERRCQHCNNDKMSYATLQLRSADEGQTVFYTCTKCKLLRRTCFSSKAVVSVGPVPNLRLPLYNPGFKILDSVELNTTSALANYATEAVQKESRNSPLINACAQHRGEGDTPDSTRRLFPRALAPAQRPQLGDKETGSHGIPCQLEQLTVFCVDMCEGSIQGADFLYIDRANLATALRQGRPDGAIRSTPSLSGVHR</sequence>
<evidence type="ECO:0000313" key="13">
    <source>
        <dbReference type="EMBL" id="CAD7203785.1"/>
    </source>
</evidence>
<feature type="domain" description="TFIIS-type" evidence="12">
    <location>
        <begin position="45"/>
        <end position="85"/>
    </location>
</feature>
<dbReference type="Pfam" id="PF01096">
    <property type="entry name" value="Zn_ribbon_TFIIS"/>
    <property type="match status" value="1"/>
</dbReference>
<protein>
    <recommendedName>
        <fullName evidence="2">DNA-directed RNA polymerase I subunit RPA12</fullName>
    </recommendedName>
    <alternativeName>
        <fullName evidence="8">DNA-directed RNA polymerase I subunit H</fullName>
    </alternativeName>
</protein>
<comment type="subcellular location">
    <subcellularLocation>
        <location evidence="1">Nucleus</location>
        <location evidence="1">Nucleolus</location>
    </subcellularLocation>
</comment>
<dbReference type="GO" id="GO:0003676">
    <property type="term" value="F:nucleic acid binding"/>
    <property type="evidence" value="ECO:0007669"/>
    <property type="project" value="InterPro"/>
</dbReference>
<accession>A0A7R8VTC1</accession>
<dbReference type="InterPro" id="IPR034004">
    <property type="entry name" value="Zn_ribbon_RPA12_C"/>
</dbReference>
<dbReference type="GO" id="GO:0005736">
    <property type="term" value="C:RNA polymerase I complex"/>
    <property type="evidence" value="ECO:0007669"/>
    <property type="project" value="TreeGrafter"/>
</dbReference>
<evidence type="ECO:0000256" key="1">
    <source>
        <dbReference type="ARBA" id="ARBA00004604"/>
    </source>
</evidence>
<dbReference type="PANTHER" id="PTHR11239">
    <property type="entry name" value="DNA-DIRECTED RNA POLYMERASE"/>
    <property type="match status" value="1"/>
</dbReference>
<comment type="function">
    <text evidence="9">Core component of RNA polymerase I (Pol I), a DNA-dependent RNA polymerase which synthesizes ribosomal RNA precursors using the four ribonucleoside triphosphates as substrates. Can mediate Pol I proofreading of the nascent RNA transcript. Anchors into the Pol I active site to monitor transcription fidelity and cleave mis-incorporated 5'-ribonucleotides.</text>
</comment>